<proteinExistence type="predicted"/>
<keyword evidence="1" id="KW-0547">Nucleotide-binding</keyword>
<keyword evidence="1" id="KW-0378">Hydrolase</keyword>
<dbReference type="GO" id="GO:0004386">
    <property type="term" value="F:helicase activity"/>
    <property type="evidence" value="ECO:0007669"/>
    <property type="project" value="UniProtKB-KW"/>
</dbReference>
<keyword evidence="1" id="KW-0347">Helicase</keyword>
<name>A0A0S6UC95_NEOTH</name>
<reference evidence="1" key="1">
    <citation type="journal article" date="2014" name="Gene">
        <title>Genome-guided analysis of transformation efficiency and carbon dioxide assimilation by Moorella thermoacetica Y72.</title>
        <authorList>
            <person name="Tsukahara K."/>
            <person name="Kita A."/>
            <person name="Nakashimada Y."/>
            <person name="Hoshino T."/>
            <person name="Murakami K."/>
        </authorList>
    </citation>
    <scope>NUCLEOTIDE SEQUENCE [LARGE SCALE GENOMIC DNA]</scope>
    <source>
        <strain evidence="1">Y72</strain>
    </source>
</reference>
<keyword evidence="1" id="KW-0269">Exonuclease</keyword>
<dbReference type="EMBL" id="DF238840">
    <property type="protein sequence ID" value="GAF25805.1"/>
    <property type="molecule type" value="Genomic_DNA"/>
</dbReference>
<organism evidence="1">
    <name type="scientific">Moorella thermoacetica Y72</name>
    <dbReference type="NCBI Taxonomy" id="1325331"/>
    <lineage>
        <taxon>Bacteria</taxon>
        <taxon>Bacillati</taxon>
        <taxon>Bacillota</taxon>
        <taxon>Clostridia</taxon>
        <taxon>Neomoorellales</taxon>
        <taxon>Neomoorellaceae</taxon>
        <taxon>Neomoorella</taxon>
    </lineage>
</organism>
<gene>
    <name evidence="1" type="ORF">MTY_1142</name>
</gene>
<keyword evidence="1" id="KW-0067">ATP-binding</keyword>
<keyword evidence="1" id="KW-0540">Nuclease</keyword>
<protein>
    <submittedName>
        <fullName evidence="1">ATP-dependent exoDNAse (Exonuclease V), alpha subunit-helicase superfamily I member</fullName>
    </submittedName>
</protein>
<sequence length="226" mass="24665">MHPPGFPAGQVQITLAYPPVKLQIFLFQSVAAARVPAQADCHRNINEKGYIRPQVTGGQVVEPLYQFCSQLAAVPLVGQGGIAEAIAQDDLARRQGRANPLRYMLGPGGGVEEKLRPGINRAIRRLQEQPADGLRKQRPARFPGPFHCQPPPVQVFFQPIHLGSFTGTVRPLQGYKKASAHISITCRPRIKFIITTSISFVPASTPVTAHPAGLAIHYQHPARRSP</sequence>
<dbReference type="Proteomes" id="UP000063718">
    <property type="component" value="Unassembled WGS sequence"/>
</dbReference>
<accession>A0A0S6UC95</accession>
<evidence type="ECO:0000313" key="1">
    <source>
        <dbReference type="EMBL" id="GAF25805.1"/>
    </source>
</evidence>
<dbReference type="GO" id="GO:0004527">
    <property type="term" value="F:exonuclease activity"/>
    <property type="evidence" value="ECO:0007669"/>
    <property type="project" value="UniProtKB-KW"/>
</dbReference>
<dbReference type="AlphaFoldDB" id="A0A0S6UC95"/>